<dbReference type="InterPro" id="IPR016040">
    <property type="entry name" value="NAD(P)-bd_dom"/>
</dbReference>
<gene>
    <name evidence="2" type="ORF">GCM10023188_04110</name>
</gene>
<comment type="caution">
    <text evidence="2">The sequence shown here is derived from an EMBL/GenBank/DDBJ whole genome shotgun (WGS) entry which is preliminary data.</text>
</comment>
<evidence type="ECO:0000313" key="3">
    <source>
        <dbReference type="Proteomes" id="UP001500552"/>
    </source>
</evidence>
<dbReference type="Proteomes" id="UP001500552">
    <property type="component" value="Unassembled WGS sequence"/>
</dbReference>
<accession>A0ABP8L9W4</accession>
<feature type="domain" description="NAD(P)-binding" evidence="1">
    <location>
        <begin position="2"/>
        <end position="55"/>
    </location>
</feature>
<reference evidence="3" key="1">
    <citation type="journal article" date="2019" name="Int. J. Syst. Evol. Microbiol.">
        <title>The Global Catalogue of Microorganisms (GCM) 10K type strain sequencing project: providing services to taxonomists for standard genome sequencing and annotation.</title>
        <authorList>
            <consortium name="The Broad Institute Genomics Platform"/>
            <consortium name="The Broad Institute Genome Sequencing Center for Infectious Disease"/>
            <person name="Wu L."/>
            <person name="Ma J."/>
        </authorList>
    </citation>
    <scope>NUCLEOTIDE SEQUENCE [LARGE SCALE GENOMIC DNA]</scope>
    <source>
        <strain evidence="3">JCM 17926</strain>
    </source>
</reference>
<protein>
    <recommendedName>
        <fullName evidence="1">NAD(P)-binding domain-containing protein</fullName>
    </recommendedName>
</protein>
<proteinExistence type="predicted"/>
<evidence type="ECO:0000259" key="1">
    <source>
        <dbReference type="Pfam" id="PF13460"/>
    </source>
</evidence>
<name>A0ABP8L9W4_9BACT</name>
<dbReference type="EMBL" id="BAABHC010000002">
    <property type="protein sequence ID" value="GAA4424363.1"/>
    <property type="molecule type" value="Genomic_DNA"/>
</dbReference>
<evidence type="ECO:0000313" key="2">
    <source>
        <dbReference type="EMBL" id="GAA4424363.1"/>
    </source>
</evidence>
<keyword evidence="3" id="KW-1185">Reference proteome</keyword>
<dbReference type="Pfam" id="PF13460">
    <property type="entry name" value="NAD_binding_10"/>
    <property type="match status" value="1"/>
</dbReference>
<organism evidence="2 3">
    <name type="scientific">Pontibacter saemangeumensis</name>
    <dbReference type="NCBI Taxonomy" id="1084525"/>
    <lineage>
        <taxon>Bacteria</taxon>
        <taxon>Pseudomonadati</taxon>
        <taxon>Bacteroidota</taxon>
        <taxon>Cytophagia</taxon>
        <taxon>Cytophagales</taxon>
        <taxon>Hymenobacteraceae</taxon>
        <taxon>Pontibacter</taxon>
    </lineage>
</organism>
<sequence length="64" mass="7037">MIEASALDYTILRPTWFTHADEADCDITRKGELEKGTVKSQKSLAAFIASLMEAPKNIPVKTLA</sequence>
<dbReference type="Gene3D" id="3.40.50.720">
    <property type="entry name" value="NAD(P)-binding Rossmann-like Domain"/>
    <property type="match status" value="1"/>
</dbReference>